<feature type="domain" description="Glycosyl transferase family 1" evidence="1">
    <location>
        <begin position="4"/>
        <end position="161"/>
    </location>
</feature>
<accession>A0A645G4R1</accession>
<proteinExistence type="predicted"/>
<dbReference type="Gene3D" id="3.40.50.2000">
    <property type="entry name" value="Glycogen Phosphorylase B"/>
    <property type="match status" value="1"/>
</dbReference>
<comment type="caution">
    <text evidence="2">The sequence shown here is derived from an EMBL/GenBank/DDBJ whole genome shotgun (WGS) entry which is preliminary data.</text>
</comment>
<keyword evidence="2" id="KW-0328">Glycosyltransferase</keyword>
<dbReference type="Pfam" id="PF00534">
    <property type="entry name" value="Glycos_transf_1"/>
    <property type="match status" value="1"/>
</dbReference>
<evidence type="ECO:0000259" key="1">
    <source>
        <dbReference type="Pfam" id="PF00534"/>
    </source>
</evidence>
<dbReference type="AlphaFoldDB" id="A0A645G4R1"/>
<evidence type="ECO:0000313" key="2">
    <source>
        <dbReference type="EMBL" id="MPN21635.1"/>
    </source>
</evidence>
<reference evidence="2" key="1">
    <citation type="submission" date="2019-08" db="EMBL/GenBank/DDBJ databases">
        <authorList>
            <person name="Kucharzyk K."/>
            <person name="Murdoch R.W."/>
            <person name="Higgins S."/>
            <person name="Loffler F."/>
        </authorList>
    </citation>
    <scope>NUCLEOTIDE SEQUENCE</scope>
</reference>
<dbReference type="EMBL" id="VSSQ01069649">
    <property type="protein sequence ID" value="MPN21635.1"/>
    <property type="molecule type" value="Genomic_DNA"/>
</dbReference>
<dbReference type="InterPro" id="IPR001296">
    <property type="entry name" value="Glyco_trans_1"/>
</dbReference>
<gene>
    <name evidence="2" type="primary">epsF_37</name>
    <name evidence="2" type="ORF">SDC9_169015</name>
</gene>
<dbReference type="PANTHER" id="PTHR45947:SF15">
    <property type="entry name" value="TEICHURONIC ACID BIOSYNTHESIS GLYCOSYLTRANSFERASE TUAC-RELATED"/>
    <property type="match status" value="1"/>
</dbReference>
<dbReference type="EC" id="2.4.-.-" evidence="2"/>
<dbReference type="GO" id="GO:0016757">
    <property type="term" value="F:glycosyltransferase activity"/>
    <property type="evidence" value="ECO:0007669"/>
    <property type="project" value="UniProtKB-KW"/>
</dbReference>
<keyword evidence="2" id="KW-0808">Transferase</keyword>
<dbReference type="PANTHER" id="PTHR45947">
    <property type="entry name" value="SULFOQUINOVOSYL TRANSFERASE SQD2"/>
    <property type="match status" value="1"/>
</dbReference>
<organism evidence="2">
    <name type="scientific">bioreactor metagenome</name>
    <dbReference type="NCBI Taxonomy" id="1076179"/>
    <lineage>
        <taxon>unclassified sequences</taxon>
        <taxon>metagenomes</taxon>
        <taxon>ecological metagenomes</taxon>
    </lineage>
</organism>
<dbReference type="InterPro" id="IPR050194">
    <property type="entry name" value="Glycosyltransferase_grp1"/>
</dbReference>
<dbReference type="SUPFAM" id="SSF53756">
    <property type="entry name" value="UDP-Glycosyltransferase/glycogen phosphorylase"/>
    <property type="match status" value="1"/>
</dbReference>
<sequence>MIREDVRKSLCMEDKSVIGHIGRFMKAKNHLFLIDIFSCIHRMLPAACLLLIGEGELKKTVERKVSALGLEGSVSFAGIRDDVPDLLQAMDAFVLPSRYEGLPLVLIEAQAAGLPCIVSDCITEEIAVTDLTRFVSLDEQAQTWAEVIVDRMHGNDRVNRQTEIMKAGYDAEDNARWLQDFYLSCNVKRDR</sequence>
<name>A0A645G4R1_9ZZZZ</name>
<protein>
    <submittedName>
        <fullName evidence="2">Putative glycosyltransferase EpsF</fullName>
        <ecNumber evidence="2">2.4.-.-</ecNumber>
    </submittedName>
</protein>